<dbReference type="EMBL" id="QGKX02001521">
    <property type="protein sequence ID" value="KAF3510064.1"/>
    <property type="molecule type" value="Genomic_DNA"/>
</dbReference>
<name>A0A8S9NYA2_BRACR</name>
<dbReference type="AlphaFoldDB" id="A0A8S9NYA2"/>
<feature type="region of interest" description="Disordered" evidence="1">
    <location>
        <begin position="1"/>
        <end position="29"/>
    </location>
</feature>
<organism evidence="2 3">
    <name type="scientific">Brassica cretica</name>
    <name type="common">Mustard</name>
    <dbReference type="NCBI Taxonomy" id="69181"/>
    <lineage>
        <taxon>Eukaryota</taxon>
        <taxon>Viridiplantae</taxon>
        <taxon>Streptophyta</taxon>
        <taxon>Embryophyta</taxon>
        <taxon>Tracheophyta</taxon>
        <taxon>Spermatophyta</taxon>
        <taxon>Magnoliopsida</taxon>
        <taxon>eudicotyledons</taxon>
        <taxon>Gunneridae</taxon>
        <taxon>Pentapetalae</taxon>
        <taxon>rosids</taxon>
        <taxon>malvids</taxon>
        <taxon>Brassicales</taxon>
        <taxon>Brassicaceae</taxon>
        <taxon>Brassiceae</taxon>
        <taxon>Brassica</taxon>
    </lineage>
</organism>
<reference evidence="2" key="1">
    <citation type="submission" date="2019-12" db="EMBL/GenBank/DDBJ databases">
        <title>Genome sequencing and annotation of Brassica cretica.</title>
        <authorList>
            <person name="Studholme D.J."/>
            <person name="Sarris P."/>
        </authorList>
    </citation>
    <scope>NUCLEOTIDE SEQUENCE</scope>
    <source>
        <strain evidence="2">PFS-109/04</strain>
        <tissue evidence="2">Leaf</tissue>
    </source>
</reference>
<accession>A0A8S9NYA2</accession>
<evidence type="ECO:0000313" key="3">
    <source>
        <dbReference type="Proteomes" id="UP000712600"/>
    </source>
</evidence>
<evidence type="ECO:0000256" key="1">
    <source>
        <dbReference type="SAM" id="MobiDB-lite"/>
    </source>
</evidence>
<comment type="caution">
    <text evidence="2">The sequence shown here is derived from an EMBL/GenBank/DDBJ whole genome shotgun (WGS) entry which is preliminary data.</text>
</comment>
<dbReference type="Proteomes" id="UP000712600">
    <property type="component" value="Unassembled WGS sequence"/>
</dbReference>
<proteinExistence type="predicted"/>
<protein>
    <submittedName>
        <fullName evidence="2">Uncharacterized protein</fullName>
    </submittedName>
</protein>
<evidence type="ECO:0000313" key="2">
    <source>
        <dbReference type="EMBL" id="KAF3510064.1"/>
    </source>
</evidence>
<gene>
    <name evidence="2" type="ORF">F2Q69_00004383</name>
</gene>
<sequence length="367" mass="37620">MDSGEPPPQSKFQAPTEFPSLAGVKNQPSPSTVLVKAPLDVDVDVSITGGSVLASSGLVQGGGSVSTISGSVQGDNIVAAGSSPSVGYGLIRGGSSVTAGSPIAAVPDSVRGRESVAAGGPISVVDDQERNDEIPSNVPSEATAYNTNANVSTLQITHSASMETEAVPPISSPANNSAAISASPSDLVCVLETTQLNTDSGFNGNITTSNSVSPSSSAPLLFATAGTLSLSTPVVDLKCKSSVDGLRDSCLQLSDAKGSNRFANLAMLEEDVQLDVVTSPSQSLSPLVETNTQFFFNSSLPSTPSSFSDPFVDNVVATSSDSFDMAQRSRGGRCLKPSQKLKVMEWCTISGKGRRGRGTTPYGRRSH</sequence>